<evidence type="ECO:0000313" key="2">
    <source>
        <dbReference type="Proteomes" id="UP001189429"/>
    </source>
</evidence>
<reference evidence="1" key="1">
    <citation type="submission" date="2023-10" db="EMBL/GenBank/DDBJ databases">
        <authorList>
            <person name="Chen Y."/>
            <person name="Shah S."/>
            <person name="Dougan E. K."/>
            <person name="Thang M."/>
            <person name="Chan C."/>
        </authorList>
    </citation>
    <scope>NUCLEOTIDE SEQUENCE [LARGE SCALE GENOMIC DNA]</scope>
</reference>
<proteinExistence type="predicted"/>
<organism evidence="1 2">
    <name type="scientific">Prorocentrum cordatum</name>
    <dbReference type="NCBI Taxonomy" id="2364126"/>
    <lineage>
        <taxon>Eukaryota</taxon>
        <taxon>Sar</taxon>
        <taxon>Alveolata</taxon>
        <taxon>Dinophyceae</taxon>
        <taxon>Prorocentrales</taxon>
        <taxon>Prorocentraceae</taxon>
        <taxon>Prorocentrum</taxon>
    </lineage>
</organism>
<comment type="caution">
    <text evidence="1">The sequence shown here is derived from an EMBL/GenBank/DDBJ whole genome shotgun (WGS) entry which is preliminary data.</text>
</comment>
<accession>A0ABN9T907</accession>
<keyword evidence="2" id="KW-1185">Reference proteome</keyword>
<gene>
    <name evidence="1" type="ORF">PCOR1329_LOCUS36576</name>
</gene>
<dbReference type="Proteomes" id="UP001189429">
    <property type="component" value="Unassembled WGS sequence"/>
</dbReference>
<dbReference type="EMBL" id="CAUYUJ010014448">
    <property type="protein sequence ID" value="CAK0841355.1"/>
    <property type="molecule type" value="Genomic_DNA"/>
</dbReference>
<protein>
    <submittedName>
        <fullName evidence="1">Uncharacterized protein</fullName>
    </submittedName>
</protein>
<name>A0ABN9T907_9DINO</name>
<sequence>MPDAVGERKKKTARPGPVCMLLVGLTLLLALQLTTNKKIVTIIPDLGMVRPLTMVTKAWVCSPEIRSSSASPMNGCPRGLRVHAICAQVGAVDTRTENIAREVESMRSILAEMRSEFAMANYMPPTAASGHHKLPARCCLNQSATGGHYHGTMR</sequence>
<evidence type="ECO:0000313" key="1">
    <source>
        <dbReference type="EMBL" id="CAK0841355.1"/>
    </source>
</evidence>